<organism evidence="1 2">
    <name type="scientific">Panagrolaimus sp. ES5</name>
    <dbReference type="NCBI Taxonomy" id="591445"/>
    <lineage>
        <taxon>Eukaryota</taxon>
        <taxon>Metazoa</taxon>
        <taxon>Ecdysozoa</taxon>
        <taxon>Nematoda</taxon>
        <taxon>Chromadorea</taxon>
        <taxon>Rhabditida</taxon>
        <taxon>Tylenchina</taxon>
        <taxon>Panagrolaimomorpha</taxon>
        <taxon>Panagrolaimoidea</taxon>
        <taxon>Panagrolaimidae</taxon>
        <taxon>Panagrolaimus</taxon>
    </lineage>
</organism>
<dbReference type="Proteomes" id="UP000887579">
    <property type="component" value="Unplaced"/>
</dbReference>
<reference evidence="2" key="1">
    <citation type="submission" date="2022-11" db="UniProtKB">
        <authorList>
            <consortium name="WormBaseParasite"/>
        </authorList>
    </citation>
    <scope>IDENTIFICATION</scope>
</reference>
<dbReference type="WBParaSite" id="ES5_v2.g23417.t1">
    <property type="protein sequence ID" value="ES5_v2.g23417.t1"/>
    <property type="gene ID" value="ES5_v2.g23417"/>
</dbReference>
<proteinExistence type="predicted"/>
<evidence type="ECO:0000313" key="2">
    <source>
        <dbReference type="WBParaSite" id="ES5_v2.g23417.t1"/>
    </source>
</evidence>
<sequence length="319" mass="37520">MYFLRSEIDNQNFEVDQKVIDASALLKNIAELTDVTEPIQIKCSSKCLDIFIKVIENSNVKSLAYDLKKELFKKIEDENIVEIVKEMGILDSDVFFDFIADLILDRIDEMNMKEIQEYFDFEADFSENEKAHINGHLLDYILSIDTAELKFPFPDTDILTLKNKFYTPMNVLLQRIIARSDAEIAFYLSLINKTLKNENDKHPIKITCFLMDSYWDLEINCCHEDLDYLKFTIVTDKKDDEKYFEAIKARKLDVSFQTYVEYCTGGFNYLKPAFTQYLSMDFIIPGLPLEVNFRFRNEMLNYFDVQKCTIPSIIYILEK</sequence>
<evidence type="ECO:0000313" key="1">
    <source>
        <dbReference type="Proteomes" id="UP000887579"/>
    </source>
</evidence>
<name>A0AC34G197_9BILA</name>
<protein>
    <submittedName>
        <fullName evidence="2">Uncharacterized protein</fullName>
    </submittedName>
</protein>
<accession>A0AC34G197</accession>